<dbReference type="SMART" id="SM00207">
    <property type="entry name" value="TNF"/>
    <property type="match status" value="1"/>
</dbReference>
<dbReference type="Proteomes" id="UP000002279">
    <property type="component" value="Chromosome X1"/>
</dbReference>
<dbReference type="InterPro" id="IPR042373">
    <property type="entry name" value="TNFSF9"/>
</dbReference>
<dbReference type="InParanoid" id="F6VL65"/>
<gene>
    <name evidence="4" type="primary">TNFSF9</name>
</gene>
<feature type="domain" description="THD" evidence="3">
    <location>
        <begin position="85"/>
        <end position="228"/>
    </location>
</feature>
<dbReference type="Pfam" id="PF00229">
    <property type="entry name" value="TNF"/>
    <property type="match status" value="1"/>
</dbReference>
<name>F6VL65_ORNAN</name>
<dbReference type="GO" id="GO:0042104">
    <property type="term" value="P:positive regulation of activated T cell proliferation"/>
    <property type="evidence" value="ECO:0000318"/>
    <property type="project" value="GO_Central"/>
</dbReference>
<dbReference type="HOGENOM" id="CLU_095541_0_0_1"/>
<dbReference type="GO" id="GO:0045585">
    <property type="term" value="P:positive regulation of cytotoxic T cell differentiation"/>
    <property type="evidence" value="ECO:0000318"/>
    <property type="project" value="GO_Central"/>
</dbReference>
<dbReference type="GeneTree" id="ENSGT00390000006244"/>
<dbReference type="PROSITE" id="PS00251">
    <property type="entry name" value="THD_1"/>
    <property type="match status" value="1"/>
</dbReference>
<dbReference type="InterPro" id="IPR021184">
    <property type="entry name" value="TNF_CS"/>
</dbReference>
<protein>
    <submittedName>
        <fullName evidence="4">TNF superfamily member 9</fullName>
    </submittedName>
</protein>
<evidence type="ECO:0000256" key="1">
    <source>
        <dbReference type="ARBA" id="ARBA00008670"/>
    </source>
</evidence>
<dbReference type="SUPFAM" id="SSF49842">
    <property type="entry name" value="TNF-like"/>
    <property type="match status" value="1"/>
</dbReference>
<dbReference type="AlphaFoldDB" id="F6VL65"/>
<dbReference type="GO" id="GO:0006955">
    <property type="term" value="P:immune response"/>
    <property type="evidence" value="ECO:0007669"/>
    <property type="project" value="InterPro"/>
</dbReference>
<dbReference type="InterPro" id="IPR006052">
    <property type="entry name" value="TNF_dom"/>
</dbReference>
<reference evidence="4" key="3">
    <citation type="submission" date="2025-09" db="UniProtKB">
        <authorList>
            <consortium name="Ensembl"/>
        </authorList>
    </citation>
    <scope>IDENTIFICATION</scope>
    <source>
        <strain evidence="4">Glennie</strain>
    </source>
</reference>
<keyword evidence="2" id="KW-1133">Transmembrane helix</keyword>
<dbReference type="PANTHER" id="PTHR15153:SF0">
    <property type="entry name" value="TUMOR NECROSIS FACTOR LIGAND SUPERFAMILY MEMBER 9"/>
    <property type="match status" value="1"/>
</dbReference>
<evidence type="ECO:0000313" key="4">
    <source>
        <dbReference type="Ensembl" id="ENSOANP00000010499.2"/>
    </source>
</evidence>
<dbReference type="Bgee" id="ENSOANG00000006581">
    <property type="expression patterns" value="Expressed in heart and 8 other cell types or tissues"/>
</dbReference>
<dbReference type="eggNOG" id="ENOG502SSK0">
    <property type="taxonomic scope" value="Eukaryota"/>
</dbReference>
<evidence type="ECO:0000256" key="2">
    <source>
        <dbReference type="SAM" id="Phobius"/>
    </source>
</evidence>
<accession>F6VL65</accession>
<comment type="similarity">
    <text evidence="1">Belongs to the tumor necrosis factor family.</text>
</comment>
<feature type="transmembrane region" description="Helical" evidence="2">
    <location>
        <begin position="28"/>
        <end position="51"/>
    </location>
</feature>
<dbReference type="GO" id="GO:0005886">
    <property type="term" value="C:plasma membrane"/>
    <property type="evidence" value="ECO:0000318"/>
    <property type="project" value="GO_Central"/>
</dbReference>
<dbReference type="PANTHER" id="PTHR15153">
    <property type="entry name" value="TUMOR NECROSIS FACTOR LIGAND SUPERFAMILY MEMBER 9"/>
    <property type="match status" value="1"/>
</dbReference>
<dbReference type="PROSITE" id="PS50049">
    <property type="entry name" value="THD_2"/>
    <property type="match status" value="1"/>
</dbReference>
<dbReference type="Ensembl" id="ENSOANT00000010501.2">
    <property type="protein sequence ID" value="ENSOANP00000010499.2"/>
    <property type="gene ID" value="ENSOANG00000006581.2"/>
</dbReference>
<reference evidence="4" key="2">
    <citation type="submission" date="2025-08" db="UniProtKB">
        <authorList>
            <consortium name="Ensembl"/>
        </authorList>
    </citation>
    <scope>IDENTIFICATION</scope>
    <source>
        <strain evidence="4">Glennie</strain>
    </source>
</reference>
<dbReference type="GO" id="GO:0005164">
    <property type="term" value="F:tumor necrosis factor receptor binding"/>
    <property type="evidence" value="ECO:0007669"/>
    <property type="project" value="InterPro"/>
</dbReference>
<sequence>AHSPAMSSADPESLQSPPAPRTCRALDWAVLAALLLLATALAALASCTVLGEPLAARPPGRPASLPTRPSPLVPGPEPRLVFLIPGAHLIAKDLVLQSGTLSWDSNDRLTGVIMTSDFSYDDKTKELEVKRAGIYYVYIQLALKRVLLSDSEESNVTISIHRTWDNRSELSLTTHLKGETPDSVSKFSASLLSLHTGARLHVNLTVPHALHGWQLNEEKVNFFGLFRVAESWGPGGPGPALEG</sequence>
<keyword evidence="2" id="KW-0472">Membrane</keyword>
<dbReference type="FunCoup" id="F6VL65">
    <property type="interactions" value="391"/>
</dbReference>
<keyword evidence="5" id="KW-1185">Reference proteome</keyword>
<dbReference type="Gene3D" id="2.60.120.40">
    <property type="match status" value="1"/>
</dbReference>
<proteinExistence type="inferred from homology"/>
<reference evidence="4 5" key="1">
    <citation type="journal article" date="2008" name="Nature">
        <title>Genome analysis of the platypus reveals unique signatures of evolution.</title>
        <authorList>
            <person name="Warren W.C."/>
            <person name="Hillier L.W."/>
            <person name="Marshall Graves J.A."/>
            <person name="Birney E."/>
            <person name="Ponting C.P."/>
            <person name="Grutzner F."/>
            <person name="Belov K."/>
            <person name="Miller W."/>
            <person name="Clarke L."/>
            <person name="Chinwalla A.T."/>
            <person name="Yang S.P."/>
            <person name="Heger A."/>
            <person name="Locke D.P."/>
            <person name="Miethke P."/>
            <person name="Waters P.D."/>
            <person name="Veyrunes F."/>
            <person name="Fulton L."/>
            <person name="Fulton B."/>
            <person name="Graves T."/>
            <person name="Wallis J."/>
            <person name="Puente X.S."/>
            <person name="Lopez-Otin C."/>
            <person name="Ordonez G.R."/>
            <person name="Eichler E.E."/>
            <person name="Chen L."/>
            <person name="Cheng Z."/>
            <person name="Deakin J.E."/>
            <person name="Alsop A."/>
            <person name="Thompson K."/>
            <person name="Kirby P."/>
            <person name="Papenfuss A.T."/>
            <person name="Wakefield M.J."/>
            <person name="Olender T."/>
            <person name="Lancet D."/>
            <person name="Huttley G.A."/>
            <person name="Smit A.F."/>
            <person name="Pask A."/>
            <person name="Temple-Smith P."/>
            <person name="Batzer M.A."/>
            <person name="Walker J.A."/>
            <person name="Konkel M.K."/>
            <person name="Harris R.S."/>
            <person name="Whittington C.M."/>
            <person name="Wong E.S."/>
            <person name="Gemmell N.J."/>
            <person name="Buschiazzo E."/>
            <person name="Vargas Jentzsch I.M."/>
            <person name="Merkel A."/>
            <person name="Schmitz J."/>
            <person name="Zemann A."/>
            <person name="Churakov G."/>
            <person name="Kriegs J.O."/>
            <person name="Brosius J."/>
            <person name="Murchison E.P."/>
            <person name="Sachidanandam R."/>
            <person name="Smith C."/>
            <person name="Hannon G.J."/>
            <person name="Tsend-Ayush E."/>
            <person name="McMillan D."/>
            <person name="Attenborough R."/>
            <person name="Rens W."/>
            <person name="Ferguson-Smith M."/>
            <person name="Lefevre C.M."/>
            <person name="Sharp J.A."/>
            <person name="Nicholas K.R."/>
            <person name="Ray D.A."/>
            <person name="Kube M."/>
            <person name="Reinhardt R."/>
            <person name="Pringle T.H."/>
            <person name="Taylor J."/>
            <person name="Jones R.C."/>
            <person name="Nixon B."/>
            <person name="Dacheux J.L."/>
            <person name="Niwa H."/>
            <person name="Sekita Y."/>
            <person name="Huang X."/>
            <person name="Stark A."/>
            <person name="Kheradpour P."/>
            <person name="Kellis M."/>
            <person name="Flicek P."/>
            <person name="Chen Y."/>
            <person name="Webber C."/>
            <person name="Hardison R."/>
            <person name="Nelson J."/>
            <person name="Hallsworth-Pepin K."/>
            <person name="Delehaunty K."/>
            <person name="Markovic C."/>
            <person name="Minx P."/>
            <person name="Feng Y."/>
            <person name="Kremitzki C."/>
            <person name="Mitreva M."/>
            <person name="Glasscock J."/>
            <person name="Wylie T."/>
            <person name="Wohldmann P."/>
            <person name="Thiru P."/>
            <person name="Nhan M.N."/>
            <person name="Pohl C.S."/>
            <person name="Smith S.M."/>
            <person name="Hou S."/>
            <person name="Nefedov M."/>
            <person name="de Jong P.J."/>
            <person name="Renfree M.B."/>
            <person name="Mardis E.R."/>
            <person name="Wilson R.K."/>
        </authorList>
    </citation>
    <scope>NUCLEOTIDE SEQUENCE [LARGE SCALE GENOMIC DNA]</scope>
    <source>
        <strain evidence="4 5">Glennie</strain>
    </source>
</reference>
<dbReference type="STRING" id="9258.ENSOANP00000010499"/>
<dbReference type="InterPro" id="IPR008983">
    <property type="entry name" value="Tumour_necrosis_fac-like_dom"/>
</dbReference>
<organism evidence="4 5">
    <name type="scientific">Ornithorhynchus anatinus</name>
    <name type="common">Duckbill platypus</name>
    <dbReference type="NCBI Taxonomy" id="9258"/>
    <lineage>
        <taxon>Eukaryota</taxon>
        <taxon>Metazoa</taxon>
        <taxon>Chordata</taxon>
        <taxon>Craniata</taxon>
        <taxon>Vertebrata</taxon>
        <taxon>Euteleostomi</taxon>
        <taxon>Mammalia</taxon>
        <taxon>Monotremata</taxon>
        <taxon>Ornithorhynchidae</taxon>
        <taxon>Ornithorhynchus</taxon>
    </lineage>
</organism>
<evidence type="ECO:0000313" key="5">
    <source>
        <dbReference type="Proteomes" id="UP000002279"/>
    </source>
</evidence>
<keyword evidence="2" id="KW-0812">Transmembrane</keyword>
<evidence type="ECO:0000259" key="3">
    <source>
        <dbReference type="PROSITE" id="PS50049"/>
    </source>
</evidence>
<dbReference type="GO" id="GO:0032813">
    <property type="term" value="F:tumor necrosis factor receptor superfamily binding"/>
    <property type="evidence" value="ECO:0000318"/>
    <property type="project" value="GO_Central"/>
</dbReference>